<dbReference type="PROSITE" id="PS50068">
    <property type="entry name" value="LDLRA_2"/>
    <property type="match status" value="1"/>
</dbReference>
<dbReference type="EMBL" id="LVZM01010276">
    <property type="protein sequence ID" value="OUC45218.1"/>
    <property type="molecule type" value="Genomic_DNA"/>
</dbReference>
<evidence type="ECO:0000313" key="3">
    <source>
        <dbReference type="EMBL" id="OUC45218.1"/>
    </source>
</evidence>
<dbReference type="CDD" id="cd00112">
    <property type="entry name" value="LDLa"/>
    <property type="match status" value="1"/>
</dbReference>
<dbReference type="Proteomes" id="UP000243006">
    <property type="component" value="Unassembled WGS sequence"/>
</dbReference>
<dbReference type="Pfam" id="PF00057">
    <property type="entry name" value="Ldl_recept_a"/>
    <property type="match status" value="2"/>
</dbReference>
<organism evidence="3 4">
    <name type="scientific">Trichinella nativa</name>
    <dbReference type="NCBI Taxonomy" id="6335"/>
    <lineage>
        <taxon>Eukaryota</taxon>
        <taxon>Metazoa</taxon>
        <taxon>Ecdysozoa</taxon>
        <taxon>Nematoda</taxon>
        <taxon>Enoplea</taxon>
        <taxon>Dorylaimia</taxon>
        <taxon>Trichinellida</taxon>
        <taxon>Trichinellidae</taxon>
        <taxon>Trichinella</taxon>
    </lineage>
</organism>
<name>A0A1Y3EQ64_9BILA</name>
<dbReference type="SMART" id="SM00192">
    <property type="entry name" value="LDLa"/>
    <property type="match status" value="1"/>
</dbReference>
<keyword evidence="1" id="KW-1015">Disulfide bond</keyword>
<comment type="caution">
    <text evidence="3">The sequence shown here is derived from an EMBL/GenBank/DDBJ whole genome shotgun (WGS) entry which is preliminary data.</text>
</comment>
<proteinExistence type="predicted"/>
<dbReference type="SUPFAM" id="SSF57424">
    <property type="entry name" value="LDL receptor-like module"/>
    <property type="match status" value="2"/>
</dbReference>
<reference evidence="3 4" key="1">
    <citation type="submission" date="2015-04" db="EMBL/GenBank/DDBJ databases">
        <title>Draft genome of the roundworm Trichinella nativa.</title>
        <authorList>
            <person name="Mitreva M."/>
        </authorList>
    </citation>
    <scope>NUCLEOTIDE SEQUENCE [LARGE SCALE GENOMIC DNA]</scope>
    <source>
        <strain evidence="3 4">ISS45</strain>
    </source>
</reference>
<keyword evidence="3" id="KW-0449">Lipoprotein</keyword>
<gene>
    <name evidence="3" type="ORF">D917_08583</name>
</gene>
<dbReference type="InterPro" id="IPR036055">
    <property type="entry name" value="LDL_receptor-like_sf"/>
</dbReference>
<comment type="caution">
    <text evidence="2">Lacks conserved residue(s) required for the propagation of feature annotation.</text>
</comment>
<dbReference type="InterPro" id="IPR002172">
    <property type="entry name" value="LDrepeatLR_classA_rpt"/>
</dbReference>
<protein>
    <submittedName>
        <fullName evidence="3">Putative Low-density lipoprotein receptor domain class A</fullName>
    </submittedName>
</protein>
<dbReference type="AlphaFoldDB" id="A0A1Y3EQ64"/>
<sequence>MSQACANFRLLAVAASVQGKHRHKVVSACSKSLEMTEIGEKNLCSDVISNYGPNCMQFCDKDDFICEQTRLCINATRRCDGNLDCGANDISDELNCECKSNEFRCRNGLCISQSKTCNTK</sequence>
<evidence type="ECO:0000256" key="1">
    <source>
        <dbReference type="ARBA" id="ARBA00023157"/>
    </source>
</evidence>
<dbReference type="Gene3D" id="4.10.400.10">
    <property type="entry name" value="Low-density Lipoprotein Receptor"/>
    <property type="match status" value="2"/>
</dbReference>
<evidence type="ECO:0000256" key="2">
    <source>
        <dbReference type="PROSITE-ProRule" id="PRU00124"/>
    </source>
</evidence>
<evidence type="ECO:0000313" key="4">
    <source>
        <dbReference type="Proteomes" id="UP000243006"/>
    </source>
</evidence>
<accession>A0A1Y3EQ64</accession>
<keyword evidence="3" id="KW-0675">Receptor</keyword>